<feature type="signal peptide" evidence="2">
    <location>
        <begin position="1"/>
        <end position="22"/>
    </location>
</feature>
<keyword evidence="4" id="KW-1185">Reference proteome</keyword>
<keyword evidence="1" id="KW-1133">Transmembrane helix</keyword>
<dbReference type="eggNOG" id="ENOG502R68G">
    <property type="taxonomic scope" value="Eukaryota"/>
</dbReference>
<protein>
    <submittedName>
        <fullName evidence="3">Uncharacterized protein</fullName>
    </submittedName>
</protein>
<gene>
    <name evidence="3" type="ORF">F503_03364</name>
</gene>
<organism evidence="3 4">
    <name type="scientific">Ophiostoma piceae (strain UAMH 11346)</name>
    <name type="common">Sap stain fungus</name>
    <dbReference type="NCBI Taxonomy" id="1262450"/>
    <lineage>
        <taxon>Eukaryota</taxon>
        <taxon>Fungi</taxon>
        <taxon>Dikarya</taxon>
        <taxon>Ascomycota</taxon>
        <taxon>Pezizomycotina</taxon>
        <taxon>Sordariomycetes</taxon>
        <taxon>Sordariomycetidae</taxon>
        <taxon>Ophiostomatales</taxon>
        <taxon>Ophiostomataceae</taxon>
        <taxon>Ophiostoma</taxon>
    </lineage>
</organism>
<evidence type="ECO:0000256" key="2">
    <source>
        <dbReference type="SAM" id="SignalP"/>
    </source>
</evidence>
<evidence type="ECO:0000313" key="4">
    <source>
        <dbReference type="Proteomes" id="UP000016923"/>
    </source>
</evidence>
<dbReference type="AlphaFoldDB" id="S3C2E0"/>
<feature type="chain" id="PRO_5004506948" evidence="2">
    <location>
        <begin position="23"/>
        <end position="246"/>
    </location>
</feature>
<dbReference type="HOGENOM" id="CLU_970353_0_0_1"/>
<name>S3C2E0_OPHP1</name>
<keyword evidence="1" id="KW-0472">Membrane</keyword>
<dbReference type="OrthoDB" id="4747243at2759"/>
<keyword evidence="1" id="KW-0812">Transmembrane</keyword>
<proteinExistence type="predicted"/>
<evidence type="ECO:0000256" key="1">
    <source>
        <dbReference type="SAM" id="Phobius"/>
    </source>
</evidence>
<accession>S3C2E0</accession>
<evidence type="ECO:0000313" key="3">
    <source>
        <dbReference type="EMBL" id="EPE06937.1"/>
    </source>
</evidence>
<keyword evidence="2" id="KW-0732">Signal</keyword>
<dbReference type="EMBL" id="KE148152">
    <property type="protein sequence ID" value="EPE06937.1"/>
    <property type="molecule type" value="Genomic_DNA"/>
</dbReference>
<sequence length="246" mass="25973">MRSTTTLVSLLATVAGLPAVLAAPLPAQAAVLDVIDNRPYTPHAATPASAVLSTHRPITTTYLMGLASSTKVRVTTIVGSVLSKDAAVPIRIQNNDAKVEAVLVDSEIGAAVEAAKSIAKKIAKEAASTVGKQSMLADNDIPESLRIESMSSHRVHHSEAPCAYAQMRRDYNDMMVISLVAVFLLVIVAVELWDSSERTTDIEVAPTGAIKLAEEPASEKQPLSVQASPVILASTQTPVNTDTQKQ</sequence>
<dbReference type="VEuPathDB" id="FungiDB:F503_03364"/>
<reference evidence="3 4" key="1">
    <citation type="journal article" date="2013" name="BMC Genomics">
        <title>The genome and transcriptome of the pine saprophyte Ophiostoma piceae, and a comparison with the bark beetle-associated pine pathogen Grosmannia clavigera.</title>
        <authorList>
            <person name="Haridas S."/>
            <person name="Wang Y."/>
            <person name="Lim L."/>
            <person name="Massoumi Alamouti S."/>
            <person name="Jackman S."/>
            <person name="Docking R."/>
            <person name="Robertson G."/>
            <person name="Birol I."/>
            <person name="Bohlmann J."/>
            <person name="Breuil C."/>
        </authorList>
    </citation>
    <scope>NUCLEOTIDE SEQUENCE [LARGE SCALE GENOMIC DNA]</scope>
    <source>
        <strain evidence="3 4">UAMH 11346</strain>
    </source>
</reference>
<feature type="transmembrane region" description="Helical" evidence="1">
    <location>
        <begin position="174"/>
        <end position="193"/>
    </location>
</feature>
<dbReference type="Proteomes" id="UP000016923">
    <property type="component" value="Unassembled WGS sequence"/>
</dbReference>